<comment type="caution">
    <text evidence="1">The sequence shown here is derived from an EMBL/GenBank/DDBJ whole genome shotgun (WGS) entry which is preliminary data.</text>
</comment>
<sequence length="175" mass="18679">MINDFITMMAAGVFALIVVFAARHALKKATGRVLPKWVMPVCAGLAMLATAVRAEYRWFPEFRAQMPASVVVVAQSAESAPWRPWTYLAPIVTRFVALDRAKITRPAPGVVQTDLLLIARWQPLQGVPVAYDCAKGARADLFGGAMVNPDGTTSGPAWQPLAADDAGLKAACNGG</sequence>
<dbReference type="RefSeq" id="WP_128148579.1">
    <property type="nucleotide sequence ID" value="NZ_SAVB01000009.1"/>
</dbReference>
<reference evidence="1 2" key="1">
    <citation type="submission" date="2019-01" db="EMBL/GenBank/DDBJ databases">
        <title>Sinorhodobacter populi sp. nov. isolated from the symptomatic bark tissue of Populus euramericana canker.</title>
        <authorList>
            <person name="Xu G."/>
        </authorList>
    </citation>
    <scope>NUCLEOTIDE SEQUENCE [LARGE SCALE GENOMIC DNA]</scope>
    <source>
        <strain evidence="1 2">CCTCC AB2012026</strain>
    </source>
</reference>
<protein>
    <submittedName>
        <fullName evidence="1">Uncharacterized protein</fullName>
    </submittedName>
</protein>
<dbReference type="OrthoDB" id="8601734at2"/>
<evidence type="ECO:0000313" key="2">
    <source>
        <dbReference type="Proteomes" id="UP000286594"/>
    </source>
</evidence>
<dbReference type="EMBL" id="SAVB01000009">
    <property type="protein sequence ID" value="RWR49360.1"/>
    <property type="molecule type" value="Genomic_DNA"/>
</dbReference>
<evidence type="ECO:0000313" key="1">
    <source>
        <dbReference type="EMBL" id="RWR49360.1"/>
    </source>
</evidence>
<keyword evidence="2" id="KW-1185">Reference proteome</keyword>
<accession>A0A443LJI3</accession>
<dbReference type="AlphaFoldDB" id="A0A443LJI3"/>
<gene>
    <name evidence="1" type="ORF">EOW65_08750</name>
</gene>
<dbReference type="Proteomes" id="UP000286594">
    <property type="component" value="Unassembled WGS sequence"/>
</dbReference>
<name>A0A443LJI3_9RHOB</name>
<organism evidence="1 2">
    <name type="scientific">Paenirhodobacter ferrireducens</name>
    <dbReference type="NCBI Taxonomy" id="1215032"/>
    <lineage>
        <taxon>Bacteria</taxon>
        <taxon>Pseudomonadati</taxon>
        <taxon>Pseudomonadota</taxon>
        <taxon>Alphaproteobacteria</taxon>
        <taxon>Rhodobacterales</taxon>
        <taxon>Rhodobacter group</taxon>
        <taxon>Paenirhodobacter</taxon>
    </lineage>
</organism>
<proteinExistence type="predicted"/>